<dbReference type="InterPro" id="IPR039528">
    <property type="entry name" value="DPM1-like"/>
</dbReference>
<dbReference type="GeneID" id="20525494"/>
<dbReference type="Gene3D" id="3.90.550.10">
    <property type="entry name" value="Spore Coat Polysaccharide Biosynthesis Protein SpsA, Chain A"/>
    <property type="match status" value="1"/>
</dbReference>
<dbReference type="Pfam" id="PF00535">
    <property type="entry name" value="Glycos_transf_2"/>
    <property type="match status" value="1"/>
</dbReference>
<comment type="catalytic activity">
    <reaction evidence="4">
        <text>a di-trans,poly-cis-dolichyl phosphate + GDP-alpha-D-mannose = a di-trans,poly-cis-dolichyl beta-D-mannosyl phosphate + GDP</text>
        <dbReference type="Rhea" id="RHEA:21184"/>
        <dbReference type="Rhea" id="RHEA-COMP:19498"/>
        <dbReference type="Rhea" id="RHEA-COMP:19501"/>
        <dbReference type="ChEBI" id="CHEBI:57527"/>
        <dbReference type="ChEBI" id="CHEBI:57683"/>
        <dbReference type="ChEBI" id="CHEBI:58189"/>
        <dbReference type="ChEBI" id="CHEBI:58211"/>
    </reaction>
</comment>
<comment type="similarity">
    <text evidence="1 4">Belongs to the glycosyltransferase 2 family.</text>
</comment>
<dbReference type="GO" id="GO:0035269">
    <property type="term" value="P:protein O-linked glycosylation via mannose"/>
    <property type="evidence" value="ECO:0007669"/>
    <property type="project" value="TreeGrafter"/>
</dbReference>
<keyword evidence="4" id="KW-0256">Endoplasmic reticulum</keyword>
<dbReference type="PANTHER" id="PTHR43398">
    <property type="entry name" value="DOLICHOL-PHOSPHATE MANNOSYLTRANSFERASE SUBUNIT 1"/>
    <property type="match status" value="1"/>
</dbReference>
<feature type="domain" description="Glycosyltransferase 2-like" evidence="5">
    <location>
        <begin position="12"/>
        <end position="182"/>
    </location>
</feature>
<dbReference type="EC" id="2.4.1.83" evidence="4"/>
<evidence type="ECO:0000256" key="2">
    <source>
        <dbReference type="ARBA" id="ARBA00022676"/>
    </source>
</evidence>
<dbReference type="GO" id="GO:0006488">
    <property type="term" value="P:dolichol-linked oligosaccharide biosynthetic process"/>
    <property type="evidence" value="ECO:0007669"/>
    <property type="project" value="TreeGrafter"/>
</dbReference>
<dbReference type="AlphaFoldDB" id="A0A058ZI75"/>
<evidence type="ECO:0000313" key="6">
    <source>
        <dbReference type="EMBL" id="KCV73227.1"/>
    </source>
</evidence>
<evidence type="ECO:0000259" key="5">
    <source>
        <dbReference type="Pfam" id="PF00535"/>
    </source>
</evidence>
<comment type="function">
    <text evidence="4">Transfers mannose from GDP-mannose to dolichol monophosphate to form dolichol phosphate mannose (Dol-P-Man) which is the mannosyl donor in pathways leading to N-glycosylation, glycosyl phosphatidylinositol membrane anchoring, and O-mannosylation of proteins.</text>
</comment>
<evidence type="ECO:0000256" key="1">
    <source>
        <dbReference type="ARBA" id="ARBA00006739"/>
    </source>
</evidence>
<organism evidence="6">
    <name type="scientific">Fonticula alba</name>
    <name type="common">Slime mold</name>
    <dbReference type="NCBI Taxonomy" id="691883"/>
    <lineage>
        <taxon>Eukaryota</taxon>
        <taxon>Rotosphaerida</taxon>
        <taxon>Fonticulaceae</taxon>
        <taxon>Fonticula</taxon>
    </lineage>
</organism>
<evidence type="ECO:0000313" key="7">
    <source>
        <dbReference type="Proteomes" id="UP000030693"/>
    </source>
</evidence>
<dbReference type="OrthoDB" id="2603at2759"/>
<comment type="subcellular location">
    <subcellularLocation>
        <location evidence="4">Endoplasmic reticulum</location>
    </subcellularLocation>
</comment>
<dbReference type="GO" id="GO:0004582">
    <property type="term" value="F:dolichyl-phosphate beta-D-mannosyltransferase activity"/>
    <property type="evidence" value="ECO:0007669"/>
    <property type="project" value="UniProtKB-UniRule"/>
</dbReference>
<keyword evidence="2 4" id="KW-0328">Glycosyltransferase</keyword>
<dbReference type="FunFam" id="3.90.550.10:FF:000122">
    <property type="entry name" value="Dolichol-phosphate mannosyltransferase subunit 1"/>
    <property type="match status" value="1"/>
</dbReference>
<comment type="pathway">
    <text evidence="4">Protein modification; protein glycosylation.</text>
</comment>
<reference evidence="6" key="1">
    <citation type="submission" date="2013-04" db="EMBL/GenBank/DDBJ databases">
        <title>The Genome Sequence of Fonticula alba ATCC 38817.</title>
        <authorList>
            <consortium name="The Broad Institute Genomics Platform"/>
            <person name="Russ C."/>
            <person name="Cuomo C."/>
            <person name="Burger G."/>
            <person name="Gray M.W."/>
            <person name="Holland P.W.H."/>
            <person name="King N."/>
            <person name="Lang F.B.F."/>
            <person name="Roger A.J."/>
            <person name="Ruiz-Trillo I."/>
            <person name="Brown M."/>
            <person name="Walker B."/>
            <person name="Young S."/>
            <person name="Zeng Q."/>
            <person name="Gargeya S."/>
            <person name="Fitzgerald M."/>
            <person name="Haas B."/>
            <person name="Abouelleil A."/>
            <person name="Allen A.W."/>
            <person name="Alvarado L."/>
            <person name="Arachchi H.M."/>
            <person name="Berlin A.M."/>
            <person name="Chapman S.B."/>
            <person name="Gainer-Dewar J."/>
            <person name="Goldberg J."/>
            <person name="Griggs A."/>
            <person name="Gujja S."/>
            <person name="Hansen M."/>
            <person name="Howarth C."/>
            <person name="Imamovic A."/>
            <person name="Ireland A."/>
            <person name="Larimer J."/>
            <person name="McCowan C."/>
            <person name="Murphy C."/>
            <person name="Pearson M."/>
            <person name="Poon T.W."/>
            <person name="Priest M."/>
            <person name="Roberts A."/>
            <person name="Saif S."/>
            <person name="Shea T."/>
            <person name="Sisk P."/>
            <person name="Sykes S."/>
            <person name="Wortman J."/>
            <person name="Nusbaum C."/>
            <person name="Birren B."/>
        </authorList>
    </citation>
    <scope>NUCLEOTIDE SEQUENCE [LARGE SCALE GENOMIC DNA]</scope>
    <source>
        <strain evidence="6">ATCC 38817</strain>
    </source>
</reference>
<dbReference type="InterPro" id="IPR001173">
    <property type="entry name" value="Glyco_trans_2-like"/>
</dbReference>
<name>A0A058ZI75_FONAL</name>
<dbReference type="CDD" id="cd06442">
    <property type="entry name" value="DPM1_like"/>
    <property type="match status" value="1"/>
</dbReference>
<dbReference type="STRING" id="691883.A0A058ZI75"/>
<dbReference type="EMBL" id="KB932201">
    <property type="protein sequence ID" value="KCV73227.1"/>
    <property type="molecule type" value="Genomic_DNA"/>
</dbReference>
<evidence type="ECO:0000256" key="3">
    <source>
        <dbReference type="ARBA" id="ARBA00022679"/>
    </source>
</evidence>
<dbReference type="PANTHER" id="PTHR43398:SF1">
    <property type="entry name" value="DOLICHOL-PHOSPHATE MANNOSYLTRANSFERASE SUBUNIT 1"/>
    <property type="match status" value="1"/>
</dbReference>
<dbReference type="UniPathway" id="UPA00378"/>
<keyword evidence="3 4" id="KW-0808">Transferase</keyword>
<dbReference type="eggNOG" id="KOG2978">
    <property type="taxonomic scope" value="Eukaryota"/>
</dbReference>
<protein>
    <recommendedName>
        <fullName evidence="4">Dolichol-phosphate mannosyltransferase subunit 1</fullName>
        <ecNumber evidence="4">2.4.1.83</ecNumber>
    </recommendedName>
</protein>
<dbReference type="GO" id="GO:0005789">
    <property type="term" value="C:endoplasmic reticulum membrane"/>
    <property type="evidence" value="ECO:0007669"/>
    <property type="project" value="TreeGrafter"/>
</dbReference>
<sequence length="282" mass="31746">MASPSPDDNLYTVILPTYNERENLPILVWLLDKTFTQHALKYEIVIVDDNSPDGTQAMAEELQRVFGPEKIILHPRPGKLGLGTAYLHGLEVASGNFIFLMDADLSHDPKFIPEFIKTQKALKCDIVTGTRYTIGSGIHGWSLYRKLTSRVANFIADTLLDPQVTDLTGSYRLYKRSVLEHLIDITESKGYGFQMEVAVRASRFRDEALVPEGREIQWSSAEPRNTSHRDLSDEITILSPAGGYRIAEVPITFVDRLYGQSKLGPNEITAYLKGVWRLFMAV</sequence>
<dbReference type="SUPFAM" id="SSF53448">
    <property type="entry name" value="Nucleotide-diphospho-sugar transferases"/>
    <property type="match status" value="1"/>
</dbReference>
<dbReference type="GO" id="GO:0006506">
    <property type="term" value="P:GPI anchor biosynthetic process"/>
    <property type="evidence" value="ECO:0007669"/>
    <property type="project" value="TreeGrafter"/>
</dbReference>
<evidence type="ECO:0000256" key="4">
    <source>
        <dbReference type="RuleBase" id="RU365083"/>
    </source>
</evidence>
<accession>A0A058ZI75</accession>
<dbReference type="Proteomes" id="UP000030693">
    <property type="component" value="Unassembled WGS sequence"/>
</dbReference>
<proteinExistence type="inferred from homology"/>
<comment type="subunit">
    <text evidence="4">Component of the dolichol-phosphate mannose (DPM) synthase complex.</text>
</comment>
<dbReference type="OMA" id="RITAMIV"/>
<keyword evidence="7" id="KW-1185">Reference proteome</keyword>
<dbReference type="RefSeq" id="XP_009492928.1">
    <property type="nucleotide sequence ID" value="XM_009494653.1"/>
</dbReference>
<gene>
    <name evidence="6" type="ORF">H696_00769</name>
</gene>
<dbReference type="InterPro" id="IPR029044">
    <property type="entry name" value="Nucleotide-diphossugar_trans"/>
</dbReference>